<keyword evidence="3" id="KW-1185">Reference proteome</keyword>
<feature type="compositionally biased region" description="Low complexity" evidence="1">
    <location>
        <begin position="202"/>
        <end position="213"/>
    </location>
</feature>
<feature type="region of interest" description="Disordered" evidence="1">
    <location>
        <begin position="134"/>
        <end position="226"/>
    </location>
</feature>
<organism evidence="2 3">
    <name type="scientific">Tanacetum coccineum</name>
    <dbReference type="NCBI Taxonomy" id="301880"/>
    <lineage>
        <taxon>Eukaryota</taxon>
        <taxon>Viridiplantae</taxon>
        <taxon>Streptophyta</taxon>
        <taxon>Embryophyta</taxon>
        <taxon>Tracheophyta</taxon>
        <taxon>Spermatophyta</taxon>
        <taxon>Magnoliopsida</taxon>
        <taxon>eudicotyledons</taxon>
        <taxon>Gunneridae</taxon>
        <taxon>Pentapetalae</taxon>
        <taxon>asterids</taxon>
        <taxon>campanulids</taxon>
        <taxon>Asterales</taxon>
        <taxon>Asteraceae</taxon>
        <taxon>Asteroideae</taxon>
        <taxon>Anthemideae</taxon>
        <taxon>Anthemidinae</taxon>
        <taxon>Tanacetum</taxon>
    </lineage>
</organism>
<evidence type="ECO:0000256" key="1">
    <source>
        <dbReference type="SAM" id="MobiDB-lite"/>
    </source>
</evidence>
<feature type="region of interest" description="Disordered" evidence="1">
    <location>
        <begin position="78"/>
        <end position="119"/>
    </location>
</feature>
<reference evidence="2" key="2">
    <citation type="submission" date="2022-01" db="EMBL/GenBank/DDBJ databases">
        <authorList>
            <person name="Yamashiro T."/>
            <person name="Shiraishi A."/>
            <person name="Satake H."/>
            <person name="Nakayama K."/>
        </authorList>
    </citation>
    <scope>NUCLEOTIDE SEQUENCE</scope>
</reference>
<protein>
    <submittedName>
        <fullName evidence="2">Uncharacterized protein</fullName>
    </submittedName>
</protein>
<accession>A0ABQ5HYY7</accession>
<evidence type="ECO:0000313" key="3">
    <source>
        <dbReference type="Proteomes" id="UP001151760"/>
    </source>
</evidence>
<feature type="compositionally biased region" description="Acidic residues" evidence="1">
    <location>
        <begin position="103"/>
        <end position="119"/>
    </location>
</feature>
<feature type="region of interest" description="Disordered" evidence="1">
    <location>
        <begin position="16"/>
        <end position="44"/>
    </location>
</feature>
<reference evidence="2" key="1">
    <citation type="journal article" date="2022" name="Int. J. Mol. Sci.">
        <title>Draft Genome of Tanacetum Coccineum: Genomic Comparison of Closely Related Tanacetum-Family Plants.</title>
        <authorList>
            <person name="Yamashiro T."/>
            <person name="Shiraishi A."/>
            <person name="Nakayama K."/>
            <person name="Satake H."/>
        </authorList>
    </citation>
    <scope>NUCLEOTIDE SEQUENCE</scope>
</reference>
<gene>
    <name evidence="2" type="ORF">Tco_1081609</name>
</gene>
<proteinExistence type="predicted"/>
<comment type="caution">
    <text evidence="2">The sequence shown here is derived from an EMBL/GenBank/DDBJ whole genome shotgun (WGS) entry which is preliminary data.</text>
</comment>
<sequence>MNNDIEIIIIESNTSSSSISLSSDEYEDEYDSSSSSGSSCSPYEYEIVSSKGPDKKLFKWYEDTTDEDILKFKILNRKAKGKASSSTTCCDDTSDQEFPHDDDSSDEDFPNDDDSSDEDFLEVHGCKTKCFNSSKTKVVSKPKTVKSPFLDSSDEDMSKSSKSQTKDLKSPFLDSIDEDIPNSSKSQAKTFKGKASYSTAYKTRGSTSSKSKGVPQAITPKKLSSSTNYCEKPNCNKELCHWPGK</sequence>
<feature type="compositionally biased region" description="Basic and acidic residues" evidence="1">
    <location>
        <begin position="156"/>
        <end position="169"/>
    </location>
</feature>
<name>A0ABQ5HYY7_9ASTR</name>
<feature type="compositionally biased region" description="Low complexity" evidence="1">
    <location>
        <begin position="32"/>
        <end position="44"/>
    </location>
</feature>
<dbReference type="Proteomes" id="UP001151760">
    <property type="component" value="Unassembled WGS sequence"/>
</dbReference>
<evidence type="ECO:0000313" key="2">
    <source>
        <dbReference type="EMBL" id="GJT92764.1"/>
    </source>
</evidence>
<dbReference type="EMBL" id="BQNB010020141">
    <property type="protein sequence ID" value="GJT92764.1"/>
    <property type="molecule type" value="Genomic_DNA"/>
</dbReference>